<feature type="coiled-coil region" evidence="1">
    <location>
        <begin position="9"/>
        <end position="36"/>
    </location>
</feature>
<reference evidence="3" key="1">
    <citation type="journal article" date="2019" name="Int. J. Syst. Evol. Microbiol.">
        <title>The Global Catalogue of Microorganisms (GCM) 10K type strain sequencing project: providing services to taxonomists for standard genome sequencing and annotation.</title>
        <authorList>
            <consortium name="The Broad Institute Genomics Platform"/>
            <consortium name="The Broad Institute Genome Sequencing Center for Infectious Disease"/>
            <person name="Wu L."/>
            <person name="Ma J."/>
        </authorList>
    </citation>
    <scope>NUCLEOTIDE SEQUENCE [LARGE SCALE GENOMIC DNA]</scope>
    <source>
        <strain evidence="3">KCTC 42739</strain>
    </source>
</reference>
<organism evidence="2 3">
    <name type="scientific">Sphingomonas hylomeconis</name>
    <dbReference type="NCBI Taxonomy" id="1395958"/>
    <lineage>
        <taxon>Bacteria</taxon>
        <taxon>Pseudomonadati</taxon>
        <taxon>Pseudomonadota</taxon>
        <taxon>Alphaproteobacteria</taxon>
        <taxon>Sphingomonadales</taxon>
        <taxon>Sphingomonadaceae</taxon>
        <taxon>Sphingomonas</taxon>
    </lineage>
</organism>
<evidence type="ECO:0008006" key="4">
    <source>
        <dbReference type="Google" id="ProtNLM"/>
    </source>
</evidence>
<accession>A0ABV7SS67</accession>
<sequence length="157" mass="17424">MVFGHWQQEDGMEELLQSALQRRQQLRDELAAVETFIQSLSAAQQRRAPFADQADLFKVKPPLTTVRAQKSAAVTAALDDAAKMISEAGRPLTRGDLVRRLEAAGHQLEGGDKHKVLGTNIWRSGKFLNVKGVGYWPKAVPLPAEYQHLPLRDTAID</sequence>
<evidence type="ECO:0000313" key="3">
    <source>
        <dbReference type="Proteomes" id="UP001595713"/>
    </source>
</evidence>
<name>A0ABV7SS67_9SPHN</name>
<evidence type="ECO:0000256" key="1">
    <source>
        <dbReference type="SAM" id="Coils"/>
    </source>
</evidence>
<keyword evidence="1" id="KW-0175">Coiled coil</keyword>
<keyword evidence="3" id="KW-1185">Reference proteome</keyword>
<dbReference type="Proteomes" id="UP001595713">
    <property type="component" value="Unassembled WGS sequence"/>
</dbReference>
<evidence type="ECO:0000313" key="2">
    <source>
        <dbReference type="EMBL" id="MFC3579097.1"/>
    </source>
</evidence>
<protein>
    <recommendedName>
        <fullName evidence="4">HTH HARE-type domain-containing protein</fullName>
    </recommendedName>
</protein>
<gene>
    <name evidence="2" type="ORF">ACFONA_02880</name>
</gene>
<dbReference type="EMBL" id="JBHRXP010000001">
    <property type="protein sequence ID" value="MFC3579097.1"/>
    <property type="molecule type" value="Genomic_DNA"/>
</dbReference>
<proteinExistence type="predicted"/>
<comment type="caution">
    <text evidence="2">The sequence shown here is derived from an EMBL/GenBank/DDBJ whole genome shotgun (WGS) entry which is preliminary data.</text>
</comment>